<evidence type="ECO:0000256" key="4">
    <source>
        <dbReference type="SAM" id="Coils"/>
    </source>
</evidence>
<evidence type="ECO:0000256" key="1">
    <source>
        <dbReference type="ARBA" id="ARBA00008144"/>
    </source>
</evidence>
<evidence type="ECO:0000256" key="3">
    <source>
        <dbReference type="ARBA" id="ARBA00022927"/>
    </source>
</evidence>
<feature type="compositionally biased region" description="Low complexity" evidence="5">
    <location>
        <begin position="1615"/>
        <end position="1626"/>
    </location>
</feature>
<feature type="domain" description="Mon2/Sec7/BIG1-like dimerisation and cyclophilin-binding" evidence="8">
    <location>
        <begin position="4"/>
        <end position="175"/>
    </location>
</feature>
<dbReference type="GO" id="GO:0015031">
    <property type="term" value="P:protein transport"/>
    <property type="evidence" value="ECO:0007669"/>
    <property type="project" value="UniProtKB-KW"/>
</dbReference>
<comment type="caution">
    <text evidence="9">The sequence shown here is derived from an EMBL/GenBank/DDBJ whole genome shotgun (WGS) entry which is preliminary data.</text>
</comment>
<feature type="domain" description="Mon2 C-terminal" evidence="7">
    <location>
        <begin position="1006"/>
        <end position="1207"/>
    </location>
</feature>
<evidence type="ECO:0000313" key="10">
    <source>
        <dbReference type="Proteomes" id="UP001278500"/>
    </source>
</evidence>
<dbReference type="Pfam" id="PF16213">
    <property type="entry name" value="DCB"/>
    <property type="match status" value="1"/>
</dbReference>
<dbReference type="RefSeq" id="XP_062680375.1">
    <property type="nucleotide sequence ID" value="XM_062830636.1"/>
</dbReference>
<gene>
    <name evidence="9" type="ORF">B0H65DRAFT_575934</name>
</gene>
<dbReference type="Pfam" id="PF16206">
    <property type="entry name" value="Mon2_C"/>
    <property type="match status" value="1"/>
</dbReference>
<dbReference type="InterPro" id="IPR016024">
    <property type="entry name" value="ARM-type_fold"/>
</dbReference>
<dbReference type="GeneID" id="87867790"/>
<evidence type="ECO:0008006" key="11">
    <source>
        <dbReference type="Google" id="ProtNLM"/>
    </source>
</evidence>
<dbReference type="GO" id="GO:0005794">
    <property type="term" value="C:Golgi apparatus"/>
    <property type="evidence" value="ECO:0007669"/>
    <property type="project" value="UniProtKB-ARBA"/>
</dbReference>
<keyword evidence="3" id="KW-0653">Protein transport</keyword>
<sequence>MTAQLVASELANLIQESKRKNNDLRQAAEKSLEELKSLKVTSEAQISAELSQQSNFVNPFIIACGTKNVKFTGIAIVCLQRLIASRALPRFKLSQVLEALQQATSAGLDVQLKILQALPSLLSNYAAEVKGELLVTALNICFILQSSKNAIVNNASAATLQQLVVSVFDKVVAEDGAGGHVEHVGEAPTQDGPVPVQAAAMDAYRVFNDICLLTENQRPEYLRFSGMPQTFGLELIESVLTNHAAIFTTHPEQADILRTRVMPFIISALRGKPNFATSVRLVRILFTLLRRHLTVLPSESGDALDILTQLLDQDTALWKRSLCMEVFRGIFADHALLRRIFMLYDAKEGEKNILKNLTATFVRVSTEKPTVIGLGLQSTLPVANPYANAVASTDQAMLEASGVTGIISGSVSSDGHNTGISTHWSTMRSPCIDQLDKTDPPSIPESYLYSLTLACITSLSEGLAKFILPLTVPSEGRRKKSAKPEGGRDSPALTADERPSTPSEGSKIRERSTSFKRNPLPVNPLTLETHPLYPEIKVCAAFIDECWPAILATCSTFLYSALDSEYYHGLVRAFQKFAHVAGLLQLTTPRDAFLTTLGKAAVPPNVFTACLNSTSSRRDTPASATSETGSGLFSNARGLLTTESASAQAAEKQRQHSMDITPATLNTRNLLCLRALLNLGIALGPTLSSTWRILLETLQQADFVLFTSGKAAGRTPLAAKGPDQQAEQEASVLLSNFNTEIRAVETAASRLFESTVDFPNPAFVEIVEAVCALLVKHVEAPPESTGQAQPSPPPGPLRTPTFTHKRVLSITTSPGAGANQEDQFALAKLGDLASINMERLLSYAPEASGWTPLITELINTLSSSTNTSPVRARAAETLVRILLEAAGSVATQQEDIRGPIQIRILEAFHNSLSSLQTEGREVSLISNHATDMDIHRIVLEGLKGLLENCGESLVQGWDTIFAIIDTIFVKEDLPSDAPSTTTPRLMTRSVKLIRPSFASLQLICSDFLPSLPNLCFLNLVDTLYKFCTQDDDLNVALTTVTFFWAISDFLSSKSKTMSLTQDMVNDSGDDALLKLAADPSHHDSGGALWMLLLLRLTSVATDQRLELRNSAVQTLLRIISAYGDSLRPEAWLICIRSVILRLLASIEDELRAVHTSPAKANDKEGWTDTANVVIRGVSGLFASYLQVLLGHEDFATTWQQLLGHFARMLDVQILDINASVYSAVREILRSCAEHVQPRLGKVSLDLTWDLWSRGIPVPEDGKDDKSSDNQKCLLVWVEALLELYGLIKDDFGVERIRRMLTLLRDAMQHATPGAYASDTEYVTPLQGRILQVFCTVQTDVPGVPSAMITQIAEFVSLAFAQDNPDKAASEKRTFVAMSKESMSILQSLVIKHAAETDIYETGAFATALAALAKPIILKYKFRIVTKSSQPWREATKTVLAVLEATLPHIRAIDKARSTVQEIWQIIVSIANGIISADCTIAPTGTDIMDDQKFDISSFHKLRELIIPALGAEVILDKTRKAYAEGLFRTSIIHALAPAEALIIYGSEDHDRDNTNANGNGNGNGNDTVVDLDLLYKQRRGRTIDPPPTQRSAMAEVCLDELFALVAIHEEEDESPSTPSKPSSSSPDHNTNTTTTSPPERSNESTHPLHVHLALTAAPYLILRCALSIRSYVADQPLRGRMPQPLSQRKELYRILRGLVDLRSEPDAIPDTPNVDSETKKHLLRLYPLLVSMVKVAGTSGDDRVLAMVGEALEVVGGELGCK</sequence>
<feature type="coiled-coil region" evidence="4">
    <location>
        <begin position="7"/>
        <end position="45"/>
    </location>
</feature>
<evidence type="ECO:0000259" key="8">
    <source>
        <dbReference type="Pfam" id="PF16213"/>
    </source>
</evidence>
<feature type="compositionally biased region" description="Polar residues" evidence="5">
    <location>
        <begin position="622"/>
        <end position="633"/>
    </location>
</feature>
<dbReference type="SUPFAM" id="SSF48371">
    <property type="entry name" value="ARM repeat"/>
    <property type="match status" value="2"/>
</dbReference>
<keyword evidence="10" id="KW-1185">Reference proteome</keyword>
<evidence type="ECO:0000259" key="6">
    <source>
        <dbReference type="Pfam" id="PF12783"/>
    </source>
</evidence>
<name>A0AAE0MRN9_9PEZI</name>
<dbReference type="PANTHER" id="PTHR10663">
    <property type="entry name" value="GUANYL-NUCLEOTIDE EXCHANGE FACTOR"/>
    <property type="match status" value="1"/>
</dbReference>
<feature type="domain" description="Mon2/Sec7/BIG1-like HUS" evidence="6">
    <location>
        <begin position="200"/>
        <end position="353"/>
    </location>
</feature>
<dbReference type="InterPro" id="IPR032691">
    <property type="entry name" value="Mon2/Sec7/BIG1-like_HUS"/>
</dbReference>
<proteinExistence type="inferred from homology"/>
<keyword evidence="2" id="KW-0813">Transport</keyword>
<comment type="similarity">
    <text evidence="1">Belongs to the MON2 family.</text>
</comment>
<protein>
    <recommendedName>
        <fullName evidence="11">Endosomal peripheral membrane protein</fullName>
    </recommendedName>
</protein>
<dbReference type="PANTHER" id="PTHR10663:SF333">
    <property type="entry name" value="PROTEIN MON2 HOMOLOG"/>
    <property type="match status" value="1"/>
</dbReference>
<feature type="compositionally biased region" description="Polar residues" evidence="5">
    <location>
        <begin position="1627"/>
        <end position="1639"/>
    </location>
</feature>
<evidence type="ECO:0000259" key="7">
    <source>
        <dbReference type="Pfam" id="PF16206"/>
    </source>
</evidence>
<dbReference type="Proteomes" id="UP001278500">
    <property type="component" value="Unassembled WGS sequence"/>
</dbReference>
<dbReference type="EMBL" id="JAUEPP010000005">
    <property type="protein sequence ID" value="KAK3342582.1"/>
    <property type="molecule type" value="Genomic_DNA"/>
</dbReference>
<reference evidence="9" key="1">
    <citation type="journal article" date="2023" name="Mol. Phylogenet. Evol.">
        <title>Genome-scale phylogeny and comparative genomics of the fungal order Sordariales.</title>
        <authorList>
            <person name="Hensen N."/>
            <person name="Bonometti L."/>
            <person name="Westerberg I."/>
            <person name="Brannstrom I.O."/>
            <person name="Guillou S."/>
            <person name="Cros-Aarteil S."/>
            <person name="Calhoun S."/>
            <person name="Haridas S."/>
            <person name="Kuo A."/>
            <person name="Mondo S."/>
            <person name="Pangilinan J."/>
            <person name="Riley R."/>
            <person name="LaButti K."/>
            <person name="Andreopoulos B."/>
            <person name="Lipzen A."/>
            <person name="Chen C."/>
            <person name="Yan M."/>
            <person name="Daum C."/>
            <person name="Ng V."/>
            <person name="Clum A."/>
            <person name="Steindorff A."/>
            <person name="Ohm R.A."/>
            <person name="Martin F."/>
            <person name="Silar P."/>
            <person name="Natvig D.O."/>
            <person name="Lalanne C."/>
            <person name="Gautier V."/>
            <person name="Ament-Velasquez S.L."/>
            <person name="Kruys A."/>
            <person name="Hutchinson M.I."/>
            <person name="Powell A.J."/>
            <person name="Barry K."/>
            <person name="Miller A.N."/>
            <person name="Grigoriev I.V."/>
            <person name="Debuchy R."/>
            <person name="Gladieux P."/>
            <person name="Hiltunen Thoren M."/>
            <person name="Johannesson H."/>
        </authorList>
    </citation>
    <scope>NUCLEOTIDE SEQUENCE</scope>
    <source>
        <strain evidence="9">CBS 560.94</strain>
    </source>
</reference>
<organism evidence="9 10">
    <name type="scientific">Neurospora tetraspora</name>
    <dbReference type="NCBI Taxonomy" id="94610"/>
    <lineage>
        <taxon>Eukaryota</taxon>
        <taxon>Fungi</taxon>
        <taxon>Dikarya</taxon>
        <taxon>Ascomycota</taxon>
        <taxon>Pezizomycotina</taxon>
        <taxon>Sordariomycetes</taxon>
        <taxon>Sordariomycetidae</taxon>
        <taxon>Sordariales</taxon>
        <taxon>Sordariaceae</taxon>
        <taxon>Neurospora</taxon>
    </lineage>
</organism>
<feature type="region of interest" description="Disordered" evidence="5">
    <location>
        <begin position="476"/>
        <end position="520"/>
    </location>
</feature>
<dbReference type="InterPro" id="IPR032629">
    <property type="entry name" value="DCB_dom"/>
</dbReference>
<evidence type="ECO:0000256" key="5">
    <source>
        <dbReference type="SAM" id="MobiDB-lite"/>
    </source>
</evidence>
<keyword evidence="4" id="KW-0175">Coiled coil</keyword>
<feature type="region of interest" description="Disordered" evidence="5">
    <location>
        <begin position="1609"/>
        <end position="1647"/>
    </location>
</feature>
<reference evidence="9" key="2">
    <citation type="submission" date="2023-06" db="EMBL/GenBank/DDBJ databases">
        <authorList>
            <consortium name="Lawrence Berkeley National Laboratory"/>
            <person name="Haridas S."/>
            <person name="Hensen N."/>
            <person name="Bonometti L."/>
            <person name="Westerberg I."/>
            <person name="Brannstrom I.O."/>
            <person name="Guillou S."/>
            <person name="Cros-Aarteil S."/>
            <person name="Calhoun S."/>
            <person name="Kuo A."/>
            <person name="Mondo S."/>
            <person name="Pangilinan J."/>
            <person name="Riley R."/>
            <person name="Labutti K."/>
            <person name="Andreopoulos B."/>
            <person name="Lipzen A."/>
            <person name="Chen C."/>
            <person name="Yanf M."/>
            <person name="Daum C."/>
            <person name="Ng V."/>
            <person name="Clum A."/>
            <person name="Steindorff A."/>
            <person name="Ohm R."/>
            <person name="Martin F."/>
            <person name="Silar P."/>
            <person name="Natvig D."/>
            <person name="Lalanne C."/>
            <person name="Gautier V."/>
            <person name="Ament-Velasquez S.L."/>
            <person name="Kruys A."/>
            <person name="Hutchinson M.I."/>
            <person name="Powell A.J."/>
            <person name="Barry K."/>
            <person name="Miller A.N."/>
            <person name="Grigoriev I.V."/>
            <person name="Debuchy R."/>
            <person name="Gladieux P."/>
            <person name="Thoren M.H."/>
            <person name="Johannesson H."/>
        </authorList>
    </citation>
    <scope>NUCLEOTIDE SEQUENCE</scope>
    <source>
        <strain evidence="9">CBS 560.94</strain>
    </source>
</reference>
<evidence type="ECO:0000256" key="2">
    <source>
        <dbReference type="ARBA" id="ARBA00022448"/>
    </source>
</evidence>
<accession>A0AAE0MRN9</accession>
<dbReference type="Pfam" id="PF12783">
    <property type="entry name" value="Sec7-like_HUS"/>
    <property type="match status" value="1"/>
</dbReference>
<feature type="region of interest" description="Disordered" evidence="5">
    <location>
        <begin position="613"/>
        <end position="634"/>
    </location>
</feature>
<dbReference type="InterPro" id="IPR032817">
    <property type="entry name" value="Mon2_C"/>
</dbReference>
<evidence type="ECO:0000313" key="9">
    <source>
        <dbReference type="EMBL" id="KAK3342582.1"/>
    </source>
</evidence>